<evidence type="ECO:0000313" key="3">
    <source>
        <dbReference type="EMBL" id="RMZ71390.1"/>
    </source>
</evidence>
<name>A0A3M7MAH5_9PLEO</name>
<feature type="transmembrane region" description="Helical" evidence="2">
    <location>
        <begin position="34"/>
        <end position="56"/>
    </location>
</feature>
<keyword evidence="2" id="KW-0812">Transmembrane</keyword>
<dbReference type="EMBL" id="KE747826">
    <property type="protein sequence ID" value="RMZ71390.1"/>
    <property type="molecule type" value="Genomic_DNA"/>
</dbReference>
<dbReference type="Proteomes" id="UP000265663">
    <property type="component" value="Unassembled WGS sequence"/>
</dbReference>
<keyword evidence="4" id="KW-1185">Reference proteome</keyword>
<feature type="compositionally biased region" description="Gly residues" evidence="1">
    <location>
        <begin position="139"/>
        <end position="148"/>
    </location>
</feature>
<feature type="region of interest" description="Disordered" evidence="1">
    <location>
        <begin position="64"/>
        <end position="86"/>
    </location>
</feature>
<proteinExistence type="predicted"/>
<keyword evidence="2" id="KW-0472">Membrane</keyword>
<evidence type="ECO:0000313" key="4">
    <source>
        <dbReference type="Proteomes" id="UP000265663"/>
    </source>
</evidence>
<dbReference type="OrthoDB" id="3693225at2759"/>
<sequence length="148" mass="15950">MPPAYTTTITAIPEAPPAAIPKAESRSDGFSPGAIIGIVCAILFLLLLVPLIAILLRRYEKTQLRETPKSSGSSRASLRSHSHSHSLEAPHLGSILVTKELLRSSVRMERVDSSMISRPEQVHGNGGRERERGWTVTGVQGGGGEFNK</sequence>
<organism evidence="3 4">
    <name type="scientific">Pyrenophora seminiperda CCB06</name>
    <dbReference type="NCBI Taxonomy" id="1302712"/>
    <lineage>
        <taxon>Eukaryota</taxon>
        <taxon>Fungi</taxon>
        <taxon>Dikarya</taxon>
        <taxon>Ascomycota</taxon>
        <taxon>Pezizomycotina</taxon>
        <taxon>Dothideomycetes</taxon>
        <taxon>Pleosporomycetidae</taxon>
        <taxon>Pleosporales</taxon>
        <taxon>Pleosporineae</taxon>
        <taxon>Pleosporaceae</taxon>
        <taxon>Pyrenophora</taxon>
    </lineage>
</organism>
<dbReference type="AlphaFoldDB" id="A0A3M7MAH5"/>
<evidence type="ECO:0000256" key="1">
    <source>
        <dbReference type="SAM" id="MobiDB-lite"/>
    </source>
</evidence>
<keyword evidence="2" id="KW-1133">Transmembrane helix</keyword>
<gene>
    <name evidence="3" type="ORF">GMOD_00005943</name>
</gene>
<feature type="region of interest" description="Disordered" evidence="1">
    <location>
        <begin position="117"/>
        <end position="148"/>
    </location>
</feature>
<accession>A0A3M7MAH5</accession>
<evidence type="ECO:0000256" key="2">
    <source>
        <dbReference type="SAM" id="Phobius"/>
    </source>
</evidence>
<protein>
    <submittedName>
        <fullName evidence="3">Uncharacterized protein</fullName>
    </submittedName>
</protein>
<reference evidence="3 4" key="1">
    <citation type="journal article" date="2014" name="PLoS ONE">
        <title>De novo Genome Assembly of the Fungal Plant Pathogen Pyrenophora semeniperda.</title>
        <authorList>
            <person name="Soliai M.M."/>
            <person name="Meyer S.E."/>
            <person name="Udall J.A."/>
            <person name="Elzinga D.E."/>
            <person name="Hermansen R.A."/>
            <person name="Bodily P.M."/>
            <person name="Hart A.A."/>
            <person name="Coleman C.E."/>
        </authorList>
    </citation>
    <scope>NUCLEOTIDE SEQUENCE [LARGE SCALE GENOMIC DNA]</scope>
    <source>
        <strain evidence="3 4">CCB06</strain>
        <tissue evidence="3">Mycelium</tissue>
    </source>
</reference>